<organism evidence="1 2">
    <name type="scientific">Lentilactobacillus parakefiri</name>
    <dbReference type="NCBI Taxonomy" id="152332"/>
    <lineage>
        <taxon>Bacteria</taxon>
        <taxon>Bacillati</taxon>
        <taxon>Bacillota</taxon>
        <taxon>Bacilli</taxon>
        <taxon>Lactobacillales</taxon>
        <taxon>Lactobacillaceae</taxon>
        <taxon>Lentilactobacillus</taxon>
    </lineage>
</organism>
<evidence type="ECO:0008006" key="3">
    <source>
        <dbReference type="Google" id="ProtNLM"/>
    </source>
</evidence>
<protein>
    <recommendedName>
        <fullName evidence="3">DUF4868 domain-containing protein</fullName>
    </recommendedName>
</protein>
<dbReference type="AlphaFoldDB" id="A0A269Y5V1"/>
<evidence type="ECO:0000313" key="2">
    <source>
        <dbReference type="Proteomes" id="UP000216802"/>
    </source>
</evidence>
<comment type="caution">
    <text evidence="1">The sequence shown here is derived from an EMBL/GenBank/DDBJ whole genome shotgun (WGS) entry which is preliminary data.</text>
</comment>
<reference evidence="1 2" key="1">
    <citation type="submission" date="2017-04" db="EMBL/GenBank/DDBJ databases">
        <title>Kefir bacterial isolates.</title>
        <authorList>
            <person name="Kim Y."/>
            <person name="Blasche S."/>
            <person name="Patil K.R."/>
        </authorList>
    </citation>
    <scope>NUCLEOTIDE SEQUENCE [LARGE SCALE GENOMIC DNA]</scope>
    <source>
        <strain evidence="1 2">OG2</strain>
    </source>
</reference>
<gene>
    <name evidence="1" type="ORF">B8W98_07930</name>
</gene>
<proteinExistence type="predicted"/>
<accession>A0A269Y5V1</accession>
<name>A0A269Y5V1_9LACO</name>
<sequence length="329" mass="38011">MNDFNLKDIVTNIECMDKTVNFEQNIGIFLIKLKKKDNEIYKQESNDETKKILFNSLKEGLIQSRFINRDVVPYDPVVNKKNTHELVTVSNFQNITKILDKFNDENQHLINTNGMNESKFHLYMVTLSCKEHNYKIFGSFSNVLALQKKYILGQFISKGNFTDSTIEFKDTNNTFGFSKKIDLLVIDDVYILINQAESKFESVFKMNELFSMQAKDIIDNNKKIRQVFSNETRGKLAKKVGSGKRMASRLIKITSDEKRFNETIDNIAKIQEIVSDKENKFYSKVKDVKFENGQLSVKEGQKIQLLNAISDAPYHADISQMENVDGSRT</sequence>
<dbReference type="EMBL" id="NCXI01000056">
    <property type="protein sequence ID" value="PAK80972.1"/>
    <property type="molecule type" value="Genomic_DNA"/>
</dbReference>
<evidence type="ECO:0000313" key="1">
    <source>
        <dbReference type="EMBL" id="PAK80972.1"/>
    </source>
</evidence>
<dbReference type="Proteomes" id="UP000216802">
    <property type="component" value="Unassembled WGS sequence"/>
</dbReference>